<dbReference type="Pfam" id="PF24883">
    <property type="entry name" value="NPHP3_N"/>
    <property type="match status" value="1"/>
</dbReference>
<dbReference type="InterPro" id="IPR006330">
    <property type="entry name" value="Ado/ade_deaminase"/>
</dbReference>
<dbReference type="NCBIfam" id="TIGR01430">
    <property type="entry name" value="aden_deam"/>
    <property type="match status" value="1"/>
</dbReference>
<dbReference type="SUPFAM" id="SSF53474">
    <property type="entry name" value="alpha/beta-Hydrolases"/>
    <property type="match status" value="1"/>
</dbReference>
<dbReference type="SUPFAM" id="SSF52540">
    <property type="entry name" value="P-loop containing nucleoside triphosphate hydrolases"/>
    <property type="match status" value="1"/>
</dbReference>
<dbReference type="InterPro" id="IPR029058">
    <property type="entry name" value="AB_hydrolase_fold"/>
</dbReference>
<evidence type="ECO:0000313" key="8">
    <source>
        <dbReference type="EMBL" id="CEO50315.1"/>
    </source>
</evidence>
<organism evidence="8">
    <name type="scientific">Bionectria ochroleuca</name>
    <name type="common">Gliocladium roseum</name>
    <dbReference type="NCBI Taxonomy" id="29856"/>
    <lineage>
        <taxon>Eukaryota</taxon>
        <taxon>Fungi</taxon>
        <taxon>Dikarya</taxon>
        <taxon>Ascomycota</taxon>
        <taxon>Pezizomycotina</taxon>
        <taxon>Sordariomycetes</taxon>
        <taxon>Hypocreomycetidae</taxon>
        <taxon>Hypocreales</taxon>
        <taxon>Bionectriaceae</taxon>
        <taxon>Clonostachys</taxon>
    </lineage>
</organism>
<proteinExistence type="predicted"/>
<sequence>MRYHIAATGISVVYEPEHGSPVADIVLVHGLHGHPYRSWTSAEPRVPDSESSSLLLPEASLDSNDRGREALQRMFSGLSRTYSKRSSSAPLRSGSHLSLDRAPETIDSSPACVFWPADLLPRECRDSRVLMFGYDSEITKYTAGQSDRNSLVSHSRELLYSLCRERCVDRPLIFVAHSLGGIVVKEMLARSSESAEKDLNNVVESTASVIFLGTPHRGSPELASLGEFTLDALGLKTGYLERARETFSKLWYKHDFRVKTFQEGLDFAGIRIGTPGNKVVPDVSSLIGDPRERAETLQANHEEMCRFTGSNDPSYRKVVAEIRSIYASLKRLNTQNVHRRGYWFHNENRYAHEGLLWLKGNPGTGKSVLMKEAFRRSIVAQTHLNHSTAAFFFNAKGTGMEHSPQGLFRSLLHQLAQENRDLLLDFAKLWRQKLRHMEDTAVSTVRWTEHELRFFFQNNTARRRQSQRRIIIFIDALDECDQEKVRLQAYFWRQLTHSTPHLSVCFSSRHFPSIAVINCPEITVETHNALDISAYIERRFKLGGLARPKNRKLLRKAIMDKANGVFLWVTLVVDEVLASWDDGKNIHYLLEQVDAVPLSLQALYSRMLESLSPAEKQVTLRLFQWATLATKPLCLDEWRQILAITRTPSPQSLPEWRKSDYFMCDVEQLQSRIKSISKGLLEVTKAGSNAFDTVSIHARAGSLDLEQEENRTVHVIHESVRQFFLYGDGFMNLDPSVGPSSVGNGHLSIMSSCLDYIEMSELDALVDGHKFSDQNETRNREDMLLATYSDTGDSYSSWPSTQPDTPYSLLAIDMSQSLKLKSREHLPAQPEAHPIEDPLRGFRVEDAEHRPIYLSADERPVESFSISAKWIAITQCSSVDGSTELSYSQSSVPLTSGKVKGYPALLSYATQELFNHARLAESDLADPSALIKRLISDGAWSRWTALRDDIPIETSLSTRANCRPSTLLGVSQPAYQILFTTPSDLQATLPAMGPIPYEKLQDWKQQVNSLDDPFITGIPKVELHVHIEGTLTPELRFKLGQQNNVPLHSKRLNKTFTTLDELKGMYNLLQPRSIKGANQVSAFFDAYYGGMEVLRTQEDFYELAMDYFQKAAKMNVRYCEPFFDPQAHTRRGVEFKTFMEGFKRAQIDAERELNVKSQWTMCMLRDVPPESAMEHYEAALPYREMIVGIGLDSNEYDRPPSLFEPLYLRARADGFKLTCHCDVTQKDTHEHIRQVVECVGGTGADRLDHGLDAAEKPELVALIKEKGIGLTLCPWAYVRHHKEEDLFVHVRTLFNAGIKVNVSCDSPAYVESNWITQNLALLKLKAQFTNEEIARVEKDSVDMCWAKEDVKRGLREEIETFCKTCVSS</sequence>
<evidence type="ECO:0000256" key="4">
    <source>
        <dbReference type="ARBA" id="ARBA00022801"/>
    </source>
</evidence>
<protein>
    <recommendedName>
        <fullName evidence="9">NACHT domain-containing protein</fullName>
    </recommendedName>
</protein>
<evidence type="ECO:0000256" key="5">
    <source>
        <dbReference type="SAM" id="MobiDB-lite"/>
    </source>
</evidence>
<feature type="region of interest" description="Disordered" evidence="5">
    <location>
        <begin position="40"/>
        <end position="59"/>
    </location>
</feature>
<keyword evidence="2" id="KW-0479">Metal-binding</keyword>
<keyword evidence="3" id="KW-0677">Repeat</keyword>
<gene>
    <name evidence="8" type="ORF">BN869_000006373_1</name>
</gene>
<evidence type="ECO:0000256" key="1">
    <source>
        <dbReference type="ARBA" id="ARBA00001947"/>
    </source>
</evidence>
<dbReference type="EMBL" id="CDPU01000018">
    <property type="protein sequence ID" value="CEO50315.1"/>
    <property type="molecule type" value="Genomic_DNA"/>
</dbReference>
<dbReference type="InterPro" id="IPR001365">
    <property type="entry name" value="A_deaminase_dom"/>
</dbReference>
<dbReference type="GO" id="GO:0000034">
    <property type="term" value="F:adenine deaminase activity"/>
    <property type="evidence" value="ECO:0007669"/>
    <property type="project" value="TreeGrafter"/>
</dbReference>
<comment type="cofactor">
    <cofactor evidence="1">
        <name>Zn(2+)</name>
        <dbReference type="ChEBI" id="CHEBI:29105"/>
    </cofactor>
</comment>
<feature type="domain" description="Nephrocystin 3-like N-terminal" evidence="7">
    <location>
        <begin position="351"/>
        <end position="509"/>
    </location>
</feature>
<reference evidence="8" key="1">
    <citation type="submission" date="2015-01" db="EMBL/GenBank/DDBJ databases">
        <authorList>
            <person name="Durling Mikael"/>
        </authorList>
    </citation>
    <scope>NUCLEOTIDE SEQUENCE</scope>
</reference>
<evidence type="ECO:0008006" key="9">
    <source>
        <dbReference type="Google" id="ProtNLM"/>
    </source>
</evidence>
<dbReference type="PANTHER" id="PTHR43114">
    <property type="entry name" value="ADENINE DEAMINASE"/>
    <property type="match status" value="1"/>
</dbReference>
<dbReference type="PANTHER" id="PTHR43114:SF7">
    <property type="entry name" value="ADENOSINE DEAMINASE DOMAIN-CONTAINING PROTEIN"/>
    <property type="match status" value="1"/>
</dbReference>
<dbReference type="Gene3D" id="3.40.50.1820">
    <property type="entry name" value="alpha/beta hydrolase"/>
    <property type="match status" value="1"/>
</dbReference>
<evidence type="ECO:0000256" key="3">
    <source>
        <dbReference type="ARBA" id="ARBA00022737"/>
    </source>
</evidence>
<dbReference type="InterPro" id="IPR056884">
    <property type="entry name" value="NPHP3-like_N"/>
</dbReference>
<keyword evidence="4" id="KW-0378">Hydrolase</keyword>
<dbReference type="InterPro" id="IPR032466">
    <property type="entry name" value="Metal_Hydrolase"/>
</dbReference>
<name>A0A0B7K5R8_BIOOC</name>
<dbReference type="GO" id="GO:0006146">
    <property type="term" value="P:adenine catabolic process"/>
    <property type="evidence" value="ECO:0007669"/>
    <property type="project" value="TreeGrafter"/>
</dbReference>
<dbReference type="SUPFAM" id="SSF51556">
    <property type="entry name" value="Metallo-dependent hydrolases"/>
    <property type="match status" value="1"/>
</dbReference>
<dbReference type="GO" id="GO:0043103">
    <property type="term" value="P:hypoxanthine salvage"/>
    <property type="evidence" value="ECO:0007669"/>
    <property type="project" value="TreeGrafter"/>
</dbReference>
<evidence type="ECO:0000259" key="7">
    <source>
        <dbReference type="Pfam" id="PF24883"/>
    </source>
</evidence>
<dbReference type="GO" id="GO:0046872">
    <property type="term" value="F:metal ion binding"/>
    <property type="evidence" value="ECO:0007669"/>
    <property type="project" value="UniProtKB-KW"/>
</dbReference>
<feature type="domain" description="Adenosine deaminase" evidence="6">
    <location>
        <begin position="1019"/>
        <end position="1360"/>
    </location>
</feature>
<dbReference type="Gene3D" id="3.40.50.300">
    <property type="entry name" value="P-loop containing nucleotide triphosphate hydrolases"/>
    <property type="match status" value="1"/>
</dbReference>
<dbReference type="Gene3D" id="3.20.20.140">
    <property type="entry name" value="Metal-dependent hydrolases"/>
    <property type="match status" value="1"/>
</dbReference>
<dbReference type="Pfam" id="PF00962">
    <property type="entry name" value="A_deaminase"/>
    <property type="match status" value="1"/>
</dbReference>
<accession>A0A0B7K5R8</accession>
<evidence type="ECO:0000256" key="2">
    <source>
        <dbReference type="ARBA" id="ARBA00022723"/>
    </source>
</evidence>
<evidence type="ECO:0000259" key="6">
    <source>
        <dbReference type="Pfam" id="PF00962"/>
    </source>
</evidence>
<feature type="compositionally biased region" description="Low complexity" evidence="5">
    <location>
        <begin position="49"/>
        <end position="59"/>
    </location>
</feature>
<dbReference type="GO" id="GO:0005829">
    <property type="term" value="C:cytosol"/>
    <property type="evidence" value="ECO:0007669"/>
    <property type="project" value="TreeGrafter"/>
</dbReference>
<dbReference type="InterPro" id="IPR027417">
    <property type="entry name" value="P-loop_NTPase"/>
</dbReference>